<dbReference type="PANTHER" id="PTHR15922">
    <property type="entry name" value="NEUROBLASTOMA-AMPLIFIED SEQUENCE"/>
    <property type="match status" value="1"/>
</dbReference>
<protein>
    <submittedName>
        <fullName evidence="3">Neuroblastoma-amplified sequence-like 2</fullName>
    </submittedName>
</protein>
<proteinExistence type="predicted"/>
<dbReference type="PANTHER" id="PTHR15922:SF2">
    <property type="entry name" value="NBAS SUBUNIT OF NRZ TETHERING COMPLEX"/>
    <property type="match status" value="1"/>
</dbReference>
<dbReference type="InterPro" id="IPR054751">
    <property type="entry name" value="NBAS_C"/>
</dbReference>
<evidence type="ECO:0000313" key="4">
    <source>
        <dbReference type="Proteomes" id="UP000747542"/>
    </source>
</evidence>
<accession>A0A8J5JPJ2</accession>
<evidence type="ECO:0000256" key="1">
    <source>
        <dbReference type="SAM" id="MobiDB-lite"/>
    </source>
</evidence>
<name>A0A8J5JPJ2_HOMAM</name>
<feature type="region of interest" description="Disordered" evidence="1">
    <location>
        <begin position="84"/>
        <end position="121"/>
    </location>
</feature>
<sequence>MWAGDFVVASSVCEQLVSGNHHEGWVVCEQLGRAHQYANLVARARFLNFALTYATPSHLEDLLNARNEVEMAMLYAKVNTQMDTEDTTCDSDDGFVDAKSHPTDEDEEDGEEDSSDEMDEHQGLLQGTLGVTRSVLSVTASTTSNLVTSVASKQFWKSAINWMQPLHELSSQGENDQLVEDTNADFQQQGCHAFYADIIPNHHISSIGASYKSYALPSISNPALEFSLALLRIALIEETLTQGNTIKTNKTELNGEVKQFVELFTSTEELVADYVQGQALQRLGAGVDIDRFLTDASYKEDTVLGLAMTLDSEVFDLALTLAKKYGVSLWQVHMTHLQYLFDSDITTAQLKQHIIEKKLNQTLSEKPKEFILCMEQNVLLTVNGCDHERLLQYYLLVEQCGGRESESLMATSHIRLLKKLKGSAEGLNYKLLLKPNSDVLAILRPVLTAENVNNLAKVAKNVPCKEGAGIEPSTVYCAWAQKYFFDSPSDKKPKTSSDWIHRYESCGDYIQKMNPSDVVKFVNQLVLSDVGSQKVPLEARIGFTRRAVKFCRQQQSKQKLADDGRGWQEASGTIERWGTHLDLLRSSTFQNLQKSKDKQLRSYATRFAQTGSSESLLRELSCSVLLEGSSMAMLREVLSVYPDDSTTTPEDVIMDTLRLLLSHWKGHDTQVNVITEGCDPLKILDHVLSQVHDYLEDGGELLAEEEVLEEIRSLCEDSSVLLNTKVKVLTVAEKHLSLNEEDLQLVRVMRTGGVVAGAWLEDLNLTVEQEQLASSDTRGALLTTLITHTTSIQQAQALVELLKLWPPFSPEKYVDVLSNPWLAVFNKILEMSEDKPLGGLDIIWEASQEAFHLDQLPGKNHIVLVKKLQILGRVAVKCSSKVALLSDDAAVHAAVIENMESIKEVKESDYDGDLLSGVISRELVPVLLPTPLYGPLVAHLMEAGDKTLLKSAVHQLENAGHHQEAASLAFIQTSIPKALHHFVCPSDMCIEMVQATDLGQSVGFEDLEGDVVDLLNHHVKTLTLEDLVEMTWLEEEK</sequence>
<organism evidence="3 4">
    <name type="scientific">Homarus americanus</name>
    <name type="common">American lobster</name>
    <dbReference type="NCBI Taxonomy" id="6706"/>
    <lineage>
        <taxon>Eukaryota</taxon>
        <taxon>Metazoa</taxon>
        <taxon>Ecdysozoa</taxon>
        <taxon>Arthropoda</taxon>
        <taxon>Crustacea</taxon>
        <taxon>Multicrustacea</taxon>
        <taxon>Malacostraca</taxon>
        <taxon>Eumalacostraca</taxon>
        <taxon>Eucarida</taxon>
        <taxon>Decapoda</taxon>
        <taxon>Pleocyemata</taxon>
        <taxon>Astacidea</taxon>
        <taxon>Nephropoidea</taxon>
        <taxon>Nephropidae</taxon>
        <taxon>Homarus</taxon>
    </lineage>
</organism>
<reference evidence="3" key="1">
    <citation type="journal article" date="2021" name="Sci. Adv.">
        <title>The American lobster genome reveals insights on longevity, neural, and immune adaptations.</title>
        <authorList>
            <person name="Polinski J.M."/>
            <person name="Zimin A.V."/>
            <person name="Clark K.F."/>
            <person name="Kohn A.B."/>
            <person name="Sadowski N."/>
            <person name="Timp W."/>
            <person name="Ptitsyn A."/>
            <person name="Khanna P."/>
            <person name="Romanova D.Y."/>
            <person name="Williams P."/>
            <person name="Greenwood S.J."/>
            <person name="Moroz L.L."/>
            <person name="Walt D.R."/>
            <person name="Bodnar A.G."/>
        </authorList>
    </citation>
    <scope>NUCLEOTIDE SEQUENCE</scope>
    <source>
        <strain evidence="3">GMGI-L3</strain>
    </source>
</reference>
<evidence type="ECO:0000259" key="2">
    <source>
        <dbReference type="Pfam" id="PF22913"/>
    </source>
</evidence>
<feature type="compositionally biased region" description="Acidic residues" evidence="1">
    <location>
        <begin position="104"/>
        <end position="119"/>
    </location>
</feature>
<dbReference type="Proteomes" id="UP000747542">
    <property type="component" value="Unassembled WGS sequence"/>
</dbReference>
<dbReference type="AlphaFoldDB" id="A0A8J5JPJ2"/>
<dbReference type="GO" id="GO:0070939">
    <property type="term" value="C:Dsl1/NZR complex"/>
    <property type="evidence" value="ECO:0007669"/>
    <property type="project" value="TreeGrafter"/>
</dbReference>
<dbReference type="GO" id="GO:0000149">
    <property type="term" value="F:SNARE binding"/>
    <property type="evidence" value="ECO:0007669"/>
    <property type="project" value="TreeGrafter"/>
</dbReference>
<feature type="compositionally biased region" description="Acidic residues" evidence="1">
    <location>
        <begin position="84"/>
        <end position="95"/>
    </location>
</feature>
<dbReference type="EMBL" id="JAHLQT010028947">
    <property type="protein sequence ID" value="KAG7161625.1"/>
    <property type="molecule type" value="Genomic_DNA"/>
</dbReference>
<feature type="non-terminal residue" evidence="3">
    <location>
        <position position="1037"/>
    </location>
</feature>
<comment type="caution">
    <text evidence="3">The sequence shown here is derived from an EMBL/GenBank/DDBJ whole genome shotgun (WGS) entry which is preliminary data.</text>
</comment>
<dbReference type="GO" id="GO:0006890">
    <property type="term" value="P:retrograde vesicle-mediated transport, Golgi to endoplasmic reticulum"/>
    <property type="evidence" value="ECO:0007669"/>
    <property type="project" value="TreeGrafter"/>
</dbReference>
<gene>
    <name evidence="3" type="primary">nbas-L2</name>
    <name evidence="3" type="ORF">Hamer_G014193</name>
</gene>
<dbReference type="Pfam" id="PF22913">
    <property type="entry name" value="NBAS_11th"/>
    <property type="match status" value="1"/>
</dbReference>
<feature type="domain" description="NBAS subunit of NRZ tethering complex C-terminal" evidence="2">
    <location>
        <begin position="612"/>
        <end position="739"/>
    </location>
</feature>
<evidence type="ECO:0000313" key="3">
    <source>
        <dbReference type="EMBL" id="KAG7161625.1"/>
    </source>
</evidence>
<keyword evidence="4" id="KW-1185">Reference proteome</keyword>